<dbReference type="InterPro" id="IPR028082">
    <property type="entry name" value="Peripla_BP_I"/>
</dbReference>
<dbReference type="CDD" id="cd01392">
    <property type="entry name" value="HTH_LacI"/>
    <property type="match status" value="1"/>
</dbReference>
<keyword evidence="3" id="KW-0804">Transcription</keyword>
<dbReference type="SUPFAM" id="SSF53822">
    <property type="entry name" value="Periplasmic binding protein-like I"/>
    <property type="match status" value="1"/>
</dbReference>
<evidence type="ECO:0000313" key="5">
    <source>
        <dbReference type="EMBL" id="SHK98836.1"/>
    </source>
</evidence>
<organism evidence="5 6">
    <name type="scientific">Chitinophaga jiangningensis</name>
    <dbReference type="NCBI Taxonomy" id="1419482"/>
    <lineage>
        <taxon>Bacteria</taxon>
        <taxon>Pseudomonadati</taxon>
        <taxon>Bacteroidota</taxon>
        <taxon>Chitinophagia</taxon>
        <taxon>Chitinophagales</taxon>
        <taxon>Chitinophagaceae</taxon>
        <taxon>Chitinophaga</taxon>
    </lineage>
</organism>
<dbReference type="Proteomes" id="UP000184420">
    <property type="component" value="Unassembled WGS sequence"/>
</dbReference>
<sequence>MKRLTLKDVARMAGVAPSTVSFVLNGKAKQMRIRDEVAQKIMSVVNQSGYEPHRVAVNLRTGQSKTLGLIVESISGSFFASLARTIETEAERLGYNVVYCSTENNAEKGGELIRMLGRQMVDGYLITPAPGMENEIRRLLQMHKPVVLMDSYFPGIKAPYVLIDNFHGVQLGMDHLFERGYRKIGYVTVDVSLIQLAERQRSYTQALKKKDIPFRKKRVLELNYHDSREQNLATLEAFIQENSDMDAIFFATNYLGILGLEAMGRLKISMPKHMAAICFDDHDIFRLYPPGITVIEQPIEGIAAKAISLLMKQLDKQSGPLRESQVALPGRLIVRSST</sequence>
<evidence type="ECO:0000256" key="3">
    <source>
        <dbReference type="ARBA" id="ARBA00023163"/>
    </source>
</evidence>
<name>A0A1M6WYS0_9BACT</name>
<dbReference type="SUPFAM" id="SSF47413">
    <property type="entry name" value="lambda repressor-like DNA-binding domains"/>
    <property type="match status" value="1"/>
</dbReference>
<keyword evidence="1" id="KW-0805">Transcription regulation</keyword>
<evidence type="ECO:0000259" key="4">
    <source>
        <dbReference type="PROSITE" id="PS50932"/>
    </source>
</evidence>
<dbReference type="PRINTS" id="PR00036">
    <property type="entry name" value="HTHLACI"/>
</dbReference>
<dbReference type="GO" id="GO:0003700">
    <property type="term" value="F:DNA-binding transcription factor activity"/>
    <property type="evidence" value="ECO:0007669"/>
    <property type="project" value="TreeGrafter"/>
</dbReference>
<dbReference type="AlphaFoldDB" id="A0A1M6WYS0"/>
<dbReference type="Pfam" id="PF13377">
    <property type="entry name" value="Peripla_BP_3"/>
    <property type="match status" value="1"/>
</dbReference>
<dbReference type="Gene3D" id="1.10.260.40">
    <property type="entry name" value="lambda repressor-like DNA-binding domains"/>
    <property type="match status" value="1"/>
</dbReference>
<dbReference type="Gene3D" id="3.40.50.2300">
    <property type="match status" value="2"/>
</dbReference>
<dbReference type="STRING" id="1419482.SAMN05444266_101820"/>
<accession>A0A1M6WYS0</accession>
<dbReference type="RefSeq" id="WP_073078224.1">
    <property type="nucleotide sequence ID" value="NZ_FRBL01000001.1"/>
</dbReference>
<keyword evidence="2" id="KW-0238">DNA-binding</keyword>
<feature type="domain" description="HTH lacI-type" evidence="4">
    <location>
        <begin position="4"/>
        <end position="61"/>
    </location>
</feature>
<dbReference type="InterPro" id="IPR000843">
    <property type="entry name" value="HTH_LacI"/>
</dbReference>
<dbReference type="EMBL" id="FRBL01000001">
    <property type="protein sequence ID" value="SHK98836.1"/>
    <property type="molecule type" value="Genomic_DNA"/>
</dbReference>
<dbReference type="InterPro" id="IPR010982">
    <property type="entry name" value="Lambda_DNA-bd_dom_sf"/>
</dbReference>
<evidence type="ECO:0000256" key="2">
    <source>
        <dbReference type="ARBA" id="ARBA00023125"/>
    </source>
</evidence>
<evidence type="ECO:0000313" key="6">
    <source>
        <dbReference type="Proteomes" id="UP000184420"/>
    </source>
</evidence>
<evidence type="ECO:0000256" key="1">
    <source>
        <dbReference type="ARBA" id="ARBA00023015"/>
    </source>
</evidence>
<protein>
    <submittedName>
        <fullName evidence="5">Transcriptional regulator, LacI family</fullName>
    </submittedName>
</protein>
<reference evidence="5 6" key="1">
    <citation type="submission" date="2016-11" db="EMBL/GenBank/DDBJ databases">
        <authorList>
            <person name="Jaros S."/>
            <person name="Januszkiewicz K."/>
            <person name="Wedrychowicz H."/>
        </authorList>
    </citation>
    <scope>NUCLEOTIDE SEQUENCE [LARGE SCALE GENOMIC DNA]</scope>
    <source>
        <strain evidence="5 6">DSM 27406</strain>
    </source>
</reference>
<dbReference type="Pfam" id="PF00356">
    <property type="entry name" value="LacI"/>
    <property type="match status" value="1"/>
</dbReference>
<dbReference type="OrthoDB" id="9803256at2"/>
<dbReference type="PROSITE" id="PS50932">
    <property type="entry name" value="HTH_LACI_2"/>
    <property type="match status" value="1"/>
</dbReference>
<dbReference type="GO" id="GO:0000976">
    <property type="term" value="F:transcription cis-regulatory region binding"/>
    <property type="evidence" value="ECO:0007669"/>
    <property type="project" value="TreeGrafter"/>
</dbReference>
<dbReference type="InterPro" id="IPR046335">
    <property type="entry name" value="LacI/GalR-like_sensor"/>
</dbReference>
<keyword evidence="6" id="KW-1185">Reference proteome</keyword>
<dbReference type="PANTHER" id="PTHR30146">
    <property type="entry name" value="LACI-RELATED TRANSCRIPTIONAL REPRESSOR"/>
    <property type="match status" value="1"/>
</dbReference>
<gene>
    <name evidence="5" type="ORF">SAMN05444266_101820</name>
</gene>
<dbReference type="SMART" id="SM00354">
    <property type="entry name" value="HTH_LACI"/>
    <property type="match status" value="1"/>
</dbReference>
<dbReference type="PANTHER" id="PTHR30146:SF109">
    <property type="entry name" value="HTH-TYPE TRANSCRIPTIONAL REGULATOR GALS"/>
    <property type="match status" value="1"/>
</dbReference>
<proteinExistence type="predicted"/>